<dbReference type="AlphaFoldDB" id="A0A090V874"/>
<reference evidence="4 5" key="1">
    <citation type="journal article" date="2014" name="Genome Announc.">
        <title>Draft Genome Sequences of Marine Flavobacterium Algibacter lectus Strains SS8 and NR4.</title>
        <authorList>
            <person name="Takatani N."/>
            <person name="Nakanishi M."/>
            <person name="Meirelles P."/>
            <person name="Mino S."/>
            <person name="Suda W."/>
            <person name="Oshima K."/>
            <person name="Hattori M."/>
            <person name="Ohkuma M."/>
            <person name="Hosokawa M."/>
            <person name="Miyashita K."/>
            <person name="Thompson F.L."/>
            <person name="Niwa A."/>
            <person name="Sawabe T."/>
            <person name="Sawabe T."/>
        </authorList>
    </citation>
    <scope>NUCLEOTIDE SEQUENCE [LARGE SCALE GENOMIC DNA]</scope>
    <source>
        <strain evidence="3">JCM 19274</strain>
        <strain evidence="2 5">JCM 19300</strain>
        <strain evidence="4">JCM19274</strain>
    </source>
</reference>
<dbReference type="Proteomes" id="UP000029644">
    <property type="component" value="Unassembled WGS sequence"/>
</dbReference>
<keyword evidence="1" id="KW-1133">Transmembrane helix</keyword>
<evidence type="ECO:0000313" key="3">
    <source>
        <dbReference type="EMBL" id="GAL78905.1"/>
    </source>
</evidence>
<dbReference type="EMBL" id="BBNU01000004">
    <property type="protein sequence ID" value="GAL78905.1"/>
    <property type="molecule type" value="Genomic_DNA"/>
</dbReference>
<gene>
    <name evidence="3" type="ORF">JCM19274_3463</name>
    <name evidence="2" type="ORF">JCM19300_3939</name>
</gene>
<evidence type="ECO:0000313" key="5">
    <source>
        <dbReference type="Proteomes" id="UP000029644"/>
    </source>
</evidence>
<organism evidence="2 5">
    <name type="scientific">Algibacter lectus</name>
    <dbReference type="NCBI Taxonomy" id="221126"/>
    <lineage>
        <taxon>Bacteria</taxon>
        <taxon>Pseudomonadati</taxon>
        <taxon>Bacteroidota</taxon>
        <taxon>Flavobacteriia</taxon>
        <taxon>Flavobacteriales</taxon>
        <taxon>Flavobacteriaceae</taxon>
        <taxon>Algibacter</taxon>
    </lineage>
</organism>
<evidence type="ECO:0000313" key="2">
    <source>
        <dbReference type="EMBL" id="GAL61001.1"/>
    </source>
</evidence>
<keyword evidence="1" id="KW-0812">Transmembrane</keyword>
<dbReference type="Proteomes" id="UP000029643">
    <property type="component" value="Unassembled WGS sequence"/>
</dbReference>
<evidence type="ECO:0000313" key="4">
    <source>
        <dbReference type="Proteomes" id="UP000029643"/>
    </source>
</evidence>
<name>A0A090V874_9FLAO</name>
<keyword evidence="1" id="KW-0472">Membrane</keyword>
<accession>A0A090V874</accession>
<evidence type="ECO:0000256" key="1">
    <source>
        <dbReference type="SAM" id="Phobius"/>
    </source>
</evidence>
<dbReference type="EMBL" id="BBNQ01000001">
    <property type="protein sequence ID" value="GAL61001.1"/>
    <property type="molecule type" value="Genomic_DNA"/>
</dbReference>
<feature type="transmembrane region" description="Helical" evidence="1">
    <location>
        <begin position="27"/>
        <end position="44"/>
    </location>
</feature>
<comment type="caution">
    <text evidence="2">The sequence shown here is derived from an EMBL/GenBank/DDBJ whole genome shotgun (WGS) entry which is preliminary data.</text>
</comment>
<proteinExistence type="predicted"/>
<protein>
    <submittedName>
        <fullName evidence="2">Uncharacterized protein</fullName>
    </submittedName>
</protein>
<sequence length="45" mass="5344">MVLLILSILTAVFLLWSSKKQSIYYASFWVEALPVFWLVLMLFFD</sequence>